<feature type="signal peptide" evidence="2">
    <location>
        <begin position="1"/>
        <end position="18"/>
    </location>
</feature>
<evidence type="ECO:0000313" key="4">
    <source>
        <dbReference type="Proteomes" id="UP000585474"/>
    </source>
</evidence>
<feature type="chain" id="PRO_5029903297" evidence="2">
    <location>
        <begin position="19"/>
        <end position="80"/>
    </location>
</feature>
<keyword evidence="4" id="KW-1185">Reference proteome</keyword>
<dbReference type="PROSITE" id="PS51257">
    <property type="entry name" value="PROKAR_LIPOPROTEIN"/>
    <property type="match status" value="1"/>
</dbReference>
<dbReference type="AlphaFoldDB" id="A0A7J0DAE6"/>
<dbReference type="PANTHER" id="PTHR36040">
    <property type="entry name" value="OS04G0188500 PROTEIN"/>
    <property type="match status" value="1"/>
</dbReference>
<dbReference type="EMBL" id="BJWL01000133">
    <property type="protein sequence ID" value="GFS30914.1"/>
    <property type="molecule type" value="Genomic_DNA"/>
</dbReference>
<organism evidence="3 4">
    <name type="scientific">Actinidia rufa</name>
    <dbReference type="NCBI Taxonomy" id="165716"/>
    <lineage>
        <taxon>Eukaryota</taxon>
        <taxon>Viridiplantae</taxon>
        <taxon>Streptophyta</taxon>
        <taxon>Embryophyta</taxon>
        <taxon>Tracheophyta</taxon>
        <taxon>Spermatophyta</taxon>
        <taxon>Magnoliopsida</taxon>
        <taxon>eudicotyledons</taxon>
        <taxon>Gunneridae</taxon>
        <taxon>Pentapetalae</taxon>
        <taxon>asterids</taxon>
        <taxon>Ericales</taxon>
        <taxon>Actinidiaceae</taxon>
        <taxon>Actinidia</taxon>
    </lineage>
</organism>
<feature type="compositionally biased region" description="Polar residues" evidence="1">
    <location>
        <begin position="39"/>
        <end position="49"/>
    </location>
</feature>
<dbReference type="OrthoDB" id="1160759at2759"/>
<dbReference type="Proteomes" id="UP000585474">
    <property type="component" value="Unassembled WGS sequence"/>
</dbReference>
<comment type="caution">
    <text evidence="3">The sequence shown here is derived from an EMBL/GenBank/DDBJ whole genome shotgun (WGS) entry which is preliminary data.</text>
</comment>
<dbReference type="PANTHER" id="PTHR36040:SF5">
    <property type="entry name" value="TRANSMEMBRANE PROTEIN"/>
    <property type="match status" value="1"/>
</dbReference>
<keyword evidence="2" id="KW-0732">Signal</keyword>
<sequence length="80" mass="8619">MRFLGFALLLIMAGSCLAANRKALKIETRELAENENGKFENSGSSSVSNHHYIPREDFNNYNNNGGGTPKGGDGDTDGKV</sequence>
<protein>
    <submittedName>
        <fullName evidence="3">Uncharacterized protein</fullName>
    </submittedName>
</protein>
<evidence type="ECO:0000313" key="3">
    <source>
        <dbReference type="EMBL" id="GFS30914.1"/>
    </source>
</evidence>
<proteinExistence type="predicted"/>
<reference evidence="4" key="1">
    <citation type="submission" date="2019-07" db="EMBL/GenBank/DDBJ databases">
        <title>De Novo Assembly of kiwifruit Actinidia rufa.</title>
        <authorList>
            <person name="Sugita-Konishi S."/>
            <person name="Sato K."/>
            <person name="Mori E."/>
            <person name="Abe Y."/>
            <person name="Kisaki G."/>
            <person name="Hamano K."/>
            <person name="Suezawa K."/>
            <person name="Otani M."/>
            <person name="Fukuda T."/>
            <person name="Manabe T."/>
            <person name="Gomi K."/>
            <person name="Tabuchi M."/>
            <person name="Akimitsu K."/>
            <person name="Kataoka I."/>
        </authorList>
    </citation>
    <scope>NUCLEOTIDE SEQUENCE [LARGE SCALE GENOMIC DNA]</scope>
    <source>
        <strain evidence="4">cv. Fuchu</strain>
    </source>
</reference>
<feature type="region of interest" description="Disordered" evidence="1">
    <location>
        <begin position="32"/>
        <end position="80"/>
    </location>
</feature>
<name>A0A7J0DAE6_9ERIC</name>
<evidence type="ECO:0000256" key="2">
    <source>
        <dbReference type="SAM" id="SignalP"/>
    </source>
</evidence>
<gene>
    <name evidence="3" type="ORF">Acr_00g0014710</name>
</gene>
<accession>A0A7J0DAE6</accession>
<evidence type="ECO:0000256" key="1">
    <source>
        <dbReference type="SAM" id="MobiDB-lite"/>
    </source>
</evidence>